<comment type="caution">
    <text evidence="2">The sequence shown here is derived from an EMBL/GenBank/DDBJ whole genome shotgun (WGS) entry which is preliminary data.</text>
</comment>
<reference evidence="2 3" key="1">
    <citation type="submission" date="2020-08" db="EMBL/GenBank/DDBJ databases">
        <title>Genomic Encyclopedia of Type Strains, Phase IV (KMG-IV): sequencing the most valuable type-strain genomes for metagenomic binning, comparative biology and taxonomic classification.</title>
        <authorList>
            <person name="Goeker M."/>
        </authorList>
    </citation>
    <scope>NUCLEOTIDE SEQUENCE [LARGE SCALE GENOMIC DNA]</scope>
    <source>
        <strain evidence="2 3">DSM 21458</strain>
    </source>
</reference>
<name>A0A841HZN3_9DEIO</name>
<evidence type="ECO:0000256" key="1">
    <source>
        <dbReference type="SAM" id="SignalP"/>
    </source>
</evidence>
<sequence length="143" mass="15618">MKRVLVLFALLTTLAVAAPAPQDIRTTLTVQQVVVQGGKESYQPADGPIKRGTLLEYRLIVRNASSEALGPGALALELPWPRDLELLGVTTVSSPYRVSLSYSADGARYSTTKPKVVKFVRLRVQQRVDAGTTLVVRFRARAL</sequence>
<evidence type="ECO:0000313" key="2">
    <source>
        <dbReference type="EMBL" id="MBB6097468.1"/>
    </source>
</evidence>
<proteinExistence type="predicted"/>
<keyword evidence="1" id="KW-0732">Signal</keyword>
<dbReference type="RefSeq" id="WP_183984947.1">
    <property type="nucleotide sequence ID" value="NZ_JACHHG010000003.1"/>
</dbReference>
<protein>
    <submittedName>
        <fullName evidence="2">Uncharacterized protein</fullName>
    </submittedName>
</protein>
<feature type="signal peptide" evidence="1">
    <location>
        <begin position="1"/>
        <end position="17"/>
    </location>
</feature>
<dbReference type="Proteomes" id="UP000569951">
    <property type="component" value="Unassembled WGS sequence"/>
</dbReference>
<evidence type="ECO:0000313" key="3">
    <source>
        <dbReference type="Proteomes" id="UP000569951"/>
    </source>
</evidence>
<accession>A0A841HZN3</accession>
<keyword evidence="3" id="KW-1185">Reference proteome</keyword>
<organism evidence="2 3">
    <name type="scientific">Deinobacterium chartae</name>
    <dbReference type="NCBI Taxonomy" id="521158"/>
    <lineage>
        <taxon>Bacteria</taxon>
        <taxon>Thermotogati</taxon>
        <taxon>Deinococcota</taxon>
        <taxon>Deinococci</taxon>
        <taxon>Deinococcales</taxon>
        <taxon>Deinococcaceae</taxon>
        <taxon>Deinobacterium</taxon>
    </lineage>
</organism>
<feature type="chain" id="PRO_5032797282" evidence="1">
    <location>
        <begin position="18"/>
        <end position="143"/>
    </location>
</feature>
<dbReference type="AlphaFoldDB" id="A0A841HZN3"/>
<gene>
    <name evidence="2" type="ORF">HNR42_000885</name>
</gene>
<dbReference type="EMBL" id="JACHHG010000003">
    <property type="protein sequence ID" value="MBB6097468.1"/>
    <property type="molecule type" value="Genomic_DNA"/>
</dbReference>